<dbReference type="Gene3D" id="3.40.640.10">
    <property type="entry name" value="Type I PLP-dependent aspartate aminotransferase-like (Major domain)"/>
    <property type="match status" value="1"/>
</dbReference>
<organism evidence="6 7">
    <name type="scientific">Halomonas ventosae</name>
    <dbReference type="NCBI Taxonomy" id="229007"/>
    <lineage>
        <taxon>Bacteria</taxon>
        <taxon>Pseudomonadati</taxon>
        <taxon>Pseudomonadota</taxon>
        <taxon>Gammaproteobacteria</taxon>
        <taxon>Oceanospirillales</taxon>
        <taxon>Halomonadaceae</taxon>
        <taxon>Halomonas</taxon>
    </lineage>
</organism>
<reference evidence="6 7" key="1">
    <citation type="submission" date="2019-03" db="EMBL/GenBank/DDBJ databases">
        <title>Freshwater and sediment microbial communities from various areas in North America, analyzing microbe dynamics in response to fracking.</title>
        <authorList>
            <person name="Lamendella R."/>
        </authorList>
    </citation>
    <scope>NUCLEOTIDE SEQUENCE [LARGE SCALE GENOMIC DNA]</scope>
    <source>
        <strain evidence="6 7">1_TX</strain>
    </source>
</reference>
<dbReference type="GO" id="GO:0030170">
    <property type="term" value="F:pyridoxal phosphate binding"/>
    <property type="evidence" value="ECO:0007669"/>
    <property type="project" value="InterPro"/>
</dbReference>
<dbReference type="PANTHER" id="PTHR13693:SF3">
    <property type="entry name" value="LD36009P"/>
    <property type="match status" value="1"/>
</dbReference>
<dbReference type="Pfam" id="PF00155">
    <property type="entry name" value="Aminotran_1_2"/>
    <property type="match status" value="1"/>
</dbReference>
<gene>
    <name evidence="6" type="ORF">DFO68_10898</name>
</gene>
<dbReference type="InterPro" id="IPR015421">
    <property type="entry name" value="PyrdxlP-dep_Trfase_major"/>
</dbReference>
<evidence type="ECO:0000256" key="4">
    <source>
        <dbReference type="RuleBase" id="RU003693"/>
    </source>
</evidence>
<comment type="caution">
    <text evidence="6">The sequence shown here is derived from an EMBL/GenBank/DDBJ whole genome shotgun (WGS) entry which is preliminary data.</text>
</comment>
<dbReference type="InterPro" id="IPR015422">
    <property type="entry name" value="PyrdxlP-dep_Trfase_small"/>
</dbReference>
<keyword evidence="3 4" id="KW-0663">Pyridoxal phosphate</keyword>
<evidence type="ECO:0000256" key="2">
    <source>
        <dbReference type="ARBA" id="ARBA00022679"/>
    </source>
</evidence>
<accession>A0A4R6HGA3</accession>
<dbReference type="EMBL" id="SNWH01000008">
    <property type="protein sequence ID" value="TDO07733.1"/>
    <property type="molecule type" value="Genomic_DNA"/>
</dbReference>
<dbReference type="PROSITE" id="PS00599">
    <property type="entry name" value="AA_TRANSFER_CLASS_2"/>
    <property type="match status" value="1"/>
</dbReference>
<dbReference type="OrthoDB" id="9807157at2"/>
<dbReference type="InterPro" id="IPR004839">
    <property type="entry name" value="Aminotransferase_I/II_large"/>
</dbReference>
<dbReference type="CDD" id="cd06454">
    <property type="entry name" value="KBL_like"/>
    <property type="match status" value="1"/>
</dbReference>
<sequence length="399" mass="42509">MALFDKFKKLADARAALMATEPCPLGTRIDEVFSPTQGRIGDQEVILAGTNNYLGLTFNSDCIAAAHHALDAEGSGTTGSRLANGNYSGHQALEIELARFFERPSAIVFSTGYMANLGLIGTLVGPGDTVVLDADCHASIYDACRLAGVDVIRFRHNDPRDLDKRLGRLGDKIDSTLIIVEGIYSMLGDRAPLKEIVAVKRQHGGYLVVDEAHSMGVMGEHGRGLAEAEGVEADVDFVVGTFSKSLGAIGGFAVSHHRELDTVRLASRPYIFTASPSPATIASVRVALDIVANRPALRHQLWSNAERLYAGLAHAGYELGPQSGPVTAALLDSPQQAVAFWHALLEHGVYVNLVLPPATPGGRALVRVSVSAAHDTTQIDRIIEAFTTLKPMLSSSAKP</sequence>
<keyword evidence="7" id="KW-1185">Reference proteome</keyword>
<evidence type="ECO:0000256" key="1">
    <source>
        <dbReference type="ARBA" id="ARBA00001933"/>
    </source>
</evidence>
<dbReference type="NCBIfam" id="NF047599">
    <property type="entry name" value="SerpalmtaseBetaP"/>
    <property type="match status" value="1"/>
</dbReference>
<dbReference type="InterPro" id="IPR001917">
    <property type="entry name" value="Aminotrans_II_pyridoxalP_BS"/>
</dbReference>
<comment type="cofactor">
    <cofactor evidence="1 4">
        <name>pyridoxal 5'-phosphate</name>
        <dbReference type="ChEBI" id="CHEBI:597326"/>
    </cofactor>
</comment>
<dbReference type="PANTHER" id="PTHR13693">
    <property type="entry name" value="CLASS II AMINOTRANSFERASE/8-AMINO-7-OXONONANOATE SYNTHASE"/>
    <property type="match status" value="1"/>
</dbReference>
<dbReference type="SUPFAM" id="SSF53383">
    <property type="entry name" value="PLP-dependent transferases"/>
    <property type="match status" value="1"/>
</dbReference>
<name>A0A4R6HGA3_9GAMM</name>
<proteinExistence type="inferred from homology"/>
<dbReference type="RefSeq" id="WP_133483211.1">
    <property type="nucleotide sequence ID" value="NZ_SNWH01000008.1"/>
</dbReference>
<evidence type="ECO:0000259" key="5">
    <source>
        <dbReference type="Pfam" id="PF00155"/>
    </source>
</evidence>
<dbReference type="Gene3D" id="3.90.1150.10">
    <property type="entry name" value="Aspartate Aminotransferase, domain 1"/>
    <property type="match status" value="1"/>
</dbReference>
<protein>
    <submittedName>
        <fullName evidence="6">Serine palmitoyltransferase</fullName>
    </submittedName>
</protein>
<dbReference type="Proteomes" id="UP000295150">
    <property type="component" value="Unassembled WGS sequence"/>
</dbReference>
<dbReference type="InterPro" id="IPR050087">
    <property type="entry name" value="AON_synthase_class-II"/>
</dbReference>
<evidence type="ECO:0000256" key="3">
    <source>
        <dbReference type="ARBA" id="ARBA00022898"/>
    </source>
</evidence>
<evidence type="ECO:0000313" key="6">
    <source>
        <dbReference type="EMBL" id="TDO07733.1"/>
    </source>
</evidence>
<keyword evidence="2 6" id="KW-0808">Transferase</keyword>
<dbReference type="AlphaFoldDB" id="A0A4R6HGA3"/>
<dbReference type="GO" id="GO:0016740">
    <property type="term" value="F:transferase activity"/>
    <property type="evidence" value="ECO:0007669"/>
    <property type="project" value="UniProtKB-KW"/>
</dbReference>
<comment type="similarity">
    <text evidence="4">Belongs to the class-II pyridoxal-phosphate-dependent aminotransferase family.</text>
</comment>
<dbReference type="InterPro" id="IPR015424">
    <property type="entry name" value="PyrdxlP-dep_Trfase"/>
</dbReference>
<evidence type="ECO:0000313" key="7">
    <source>
        <dbReference type="Proteomes" id="UP000295150"/>
    </source>
</evidence>
<feature type="domain" description="Aminotransferase class I/classII large" evidence="5">
    <location>
        <begin position="45"/>
        <end position="386"/>
    </location>
</feature>